<dbReference type="Pfam" id="PF03798">
    <property type="entry name" value="TRAM_LAG1_CLN8"/>
    <property type="match status" value="1"/>
</dbReference>
<dbReference type="OrthoDB" id="506011at2759"/>
<dbReference type="InterPro" id="IPR006634">
    <property type="entry name" value="TLC-dom"/>
</dbReference>
<protein>
    <submittedName>
        <fullName evidence="9 10">TLC domain-containing protein 5-like</fullName>
    </submittedName>
</protein>
<feature type="transmembrane region" description="Helical" evidence="6">
    <location>
        <begin position="12"/>
        <end position="29"/>
    </location>
</feature>
<proteinExistence type="predicted"/>
<dbReference type="OMA" id="CEMASPK"/>
<name>A0A9W2YX00_BIOGL</name>
<feature type="transmembrane region" description="Helical" evidence="6">
    <location>
        <begin position="41"/>
        <end position="62"/>
    </location>
</feature>
<dbReference type="AlphaFoldDB" id="A0A9W2YX00"/>
<evidence type="ECO:0000313" key="9">
    <source>
        <dbReference type="RefSeq" id="XP_055867247.1"/>
    </source>
</evidence>
<evidence type="ECO:0000256" key="4">
    <source>
        <dbReference type="ARBA" id="ARBA00023136"/>
    </source>
</evidence>
<accession>A0A9W2YX00</accession>
<keyword evidence="2 5" id="KW-0812">Transmembrane</keyword>
<evidence type="ECO:0000256" key="5">
    <source>
        <dbReference type="PROSITE-ProRule" id="PRU00205"/>
    </source>
</evidence>
<feature type="transmembrane region" description="Helical" evidence="6">
    <location>
        <begin position="161"/>
        <end position="187"/>
    </location>
</feature>
<keyword evidence="8" id="KW-1185">Reference proteome</keyword>
<evidence type="ECO:0000313" key="10">
    <source>
        <dbReference type="RefSeq" id="XP_055867249.1"/>
    </source>
</evidence>
<keyword evidence="4 5" id="KW-0472">Membrane</keyword>
<reference evidence="9 10" key="1">
    <citation type="submission" date="2025-04" db="UniProtKB">
        <authorList>
            <consortium name="RefSeq"/>
        </authorList>
    </citation>
    <scope>IDENTIFICATION</scope>
</reference>
<dbReference type="Proteomes" id="UP001165740">
    <property type="component" value="Chromosome 14"/>
</dbReference>
<evidence type="ECO:0000256" key="1">
    <source>
        <dbReference type="ARBA" id="ARBA00004141"/>
    </source>
</evidence>
<dbReference type="GO" id="GO:0016020">
    <property type="term" value="C:membrane"/>
    <property type="evidence" value="ECO:0007669"/>
    <property type="project" value="UniProtKB-SubCell"/>
</dbReference>
<evidence type="ECO:0000259" key="7">
    <source>
        <dbReference type="PROSITE" id="PS50922"/>
    </source>
</evidence>
<feature type="domain" description="TLC" evidence="7">
    <location>
        <begin position="32"/>
        <end position="222"/>
    </location>
</feature>
<comment type="subcellular location">
    <subcellularLocation>
        <location evidence="1">Membrane</location>
        <topology evidence="1">Multi-pass membrane protein</topology>
    </subcellularLocation>
</comment>
<feature type="transmembrane region" description="Helical" evidence="6">
    <location>
        <begin position="74"/>
        <end position="97"/>
    </location>
</feature>
<feature type="transmembrane region" description="Helical" evidence="6">
    <location>
        <begin position="104"/>
        <end position="124"/>
    </location>
</feature>
<dbReference type="RefSeq" id="XP_055867249.1">
    <property type="nucleotide sequence ID" value="XM_056011274.1"/>
</dbReference>
<sequence length="307" mass="34808">MLKINDFDFFMILLYFSIWISFYFALCFWKPSRSCEWHCRTVTVLHAVTVTLIAIYVVFILGPSPFTHAGGRNTPAQVMAVSICLAYFLFDLGWCLYFKTEGPVMLAHHFLSIIGLSWCLFAGYYGTELVATIGGAEITNPLLQLRWFLRESGHYKSLLGDIVDWTFIMSFGFVRILLGSVLLYSYYQQNTDFWGRLGGTCIYSIGWIFFIGILNYAVKKYSRRFKNWKHKPAQTTLVSSSQLSQAATSKGSDKCAGTTSHLKPANGKNSFCQEERNILSVREIKSGSSGLFARNVSHAEDFLNHSL</sequence>
<evidence type="ECO:0000313" key="8">
    <source>
        <dbReference type="Proteomes" id="UP001165740"/>
    </source>
</evidence>
<gene>
    <name evidence="9 10" type="primary">LOC106051015</name>
</gene>
<dbReference type="GeneID" id="106051015"/>
<dbReference type="PROSITE" id="PS50922">
    <property type="entry name" value="TLC"/>
    <property type="match status" value="1"/>
</dbReference>
<dbReference type="SMART" id="SM00724">
    <property type="entry name" value="TLC"/>
    <property type="match status" value="1"/>
</dbReference>
<evidence type="ECO:0000256" key="3">
    <source>
        <dbReference type="ARBA" id="ARBA00022989"/>
    </source>
</evidence>
<dbReference type="RefSeq" id="XP_055867247.1">
    <property type="nucleotide sequence ID" value="XM_056011272.1"/>
</dbReference>
<evidence type="ECO:0000256" key="2">
    <source>
        <dbReference type="ARBA" id="ARBA00022692"/>
    </source>
</evidence>
<dbReference type="InterPro" id="IPR042512">
    <property type="entry name" value="TLCD5"/>
</dbReference>
<dbReference type="PANTHER" id="PTHR31898">
    <property type="entry name" value="TRANSMEMBRANE PROTEIN 136"/>
    <property type="match status" value="1"/>
</dbReference>
<organism evidence="8 10">
    <name type="scientific">Biomphalaria glabrata</name>
    <name type="common">Bloodfluke planorb</name>
    <name type="synonym">Freshwater snail</name>
    <dbReference type="NCBI Taxonomy" id="6526"/>
    <lineage>
        <taxon>Eukaryota</taxon>
        <taxon>Metazoa</taxon>
        <taxon>Spiralia</taxon>
        <taxon>Lophotrochozoa</taxon>
        <taxon>Mollusca</taxon>
        <taxon>Gastropoda</taxon>
        <taxon>Heterobranchia</taxon>
        <taxon>Euthyneura</taxon>
        <taxon>Panpulmonata</taxon>
        <taxon>Hygrophila</taxon>
        <taxon>Lymnaeoidea</taxon>
        <taxon>Planorbidae</taxon>
        <taxon>Biomphalaria</taxon>
    </lineage>
</organism>
<keyword evidence="3 6" id="KW-1133">Transmembrane helix</keyword>
<dbReference type="PANTHER" id="PTHR31898:SF1">
    <property type="entry name" value="TLC DOMAIN-CONTAINING PROTEIN 5"/>
    <property type="match status" value="1"/>
</dbReference>
<evidence type="ECO:0000256" key="6">
    <source>
        <dbReference type="SAM" id="Phobius"/>
    </source>
</evidence>
<feature type="transmembrane region" description="Helical" evidence="6">
    <location>
        <begin position="193"/>
        <end position="218"/>
    </location>
</feature>